<dbReference type="InterPro" id="IPR029063">
    <property type="entry name" value="SAM-dependent_MTases_sf"/>
</dbReference>
<keyword evidence="3 8" id="KW-0489">Methyltransferase</keyword>
<comment type="caution">
    <text evidence="9">The sequence shown here is derived from an EMBL/GenBank/DDBJ whole genome shotgun (WGS) entry which is preliminary data.</text>
</comment>
<dbReference type="InterPro" id="IPR012263">
    <property type="entry name" value="M_m6A_EcoRV"/>
</dbReference>
<dbReference type="PIRSF" id="PIRSF000398">
    <property type="entry name" value="M_m6A_EcoRV"/>
    <property type="match status" value="1"/>
</dbReference>
<evidence type="ECO:0000256" key="3">
    <source>
        <dbReference type="ARBA" id="ARBA00022603"/>
    </source>
</evidence>
<dbReference type="PROSITE" id="PS00092">
    <property type="entry name" value="N6_MTASE"/>
    <property type="match status" value="1"/>
</dbReference>
<organism evidence="9 10">
    <name type="scientific">Hydrotalea sandarakina</name>
    <dbReference type="NCBI Taxonomy" id="1004304"/>
    <lineage>
        <taxon>Bacteria</taxon>
        <taxon>Pseudomonadati</taxon>
        <taxon>Bacteroidota</taxon>
        <taxon>Chitinophagia</taxon>
        <taxon>Chitinophagales</taxon>
        <taxon>Chitinophagaceae</taxon>
        <taxon>Hydrotalea</taxon>
    </lineage>
</organism>
<dbReference type="GO" id="GO:0009307">
    <property type="term" value="P:DNA restriction-modification system"/>
    <property type="evidence" value="ECO:0007669"/>
    <property type="project" value="InterPro"/>
</dbReference>
<accession>A0A2W7RHX7</accession>
<protein>
    <recommendedName>
        <fullName evidence="2 8">Site-specific DNA-methyltransferase (adenine-specific)</fullName>
        <ecNumber evidence="2 8">2.1.1.72</ecNumber>
    </recommendedName>
</protein>
<gene>
    <name evidence="9" type="ORF">LX80_02723</name>
</gene>
<feature type="binding site" evidence="7">
    <location>
        <position position="38"/>
    </location>
    <ligand>
        <name>S-adenosyl-L-methionine</name>
        <dbReference type="ChEBI" id="CHEBI:59789"/>
    </ligand>
</feature>
<dbReference type="PANTHER" id="PTHR30481:SF3">
    <property type="entry name" value="DNA ADENINE METHYLASE"/>
    <property type="match status" value="1"/>
</dbReference>
<comment type="similarity">
    <text evidence="1 8">Belongs to the N(4)/N(6)-methyltransferase family.</text>
</comment>
<feature type="binding site" evidence="7">
    <location>
        <position position="34"/>
    </location>
    <ligand>
        <name>S-adenosyl-L-methionine</name>
        <dbReference type="ChEBI" id="CHEBI:59789"/>
    </ligand>
</feature>
<evidence type="ECO:0000256" key="8">
    <source>
        <dbReference type="RuleBase" id="RU361257"/>
    </source>
</evidence>
<evidence type="ECO:0000313" key="10">
    <source>
        <dbReference type="Proteomes" id="UP000249720"/>
    </source>
</evidence>
<dbReference type="GO" id="GO:1904047">
    <property type="term" value="F:S-adenosyl-L-methionine binding"/>
    <property type="evidence" value="ECO:0007669"/>
    <property type="project" value="TreeGrafter"/>
</dbReference>
<sequence>MATAKKYKIKDEKPSIVEDLFNPYNVGARPFLKWAGGKGQLLDKFRELYPKQLKQKKIKTFYEPFLGSGAVFFDIAQNYDIESAYLYDINEELILTYQVIQKDVSKLLEFLYRYQKNYLKLDKKQRQEFYYEQRTNYNLQRFNIDYNKYSEQWFPRAAQLIFLNRTCYNGLYRVNSKGEFNSPAGDYENPTICDEQNLMAVHQVLQIAEIKKADFRQVVADLKEKSFVYFDPPYRPISKTANFKSYSKHDFTDNEQIELAKLFRELDKEGIKVMLSNSDPKNNDTTDNFFDKLYSDYNILRIPARRMINSDPAKRGAINEIVVTNYSIA</sequence>
<feature type="binding site" evidence="7">
    <location>
        <position position="231"/>
    </location>
    <ligand>
        <name>S-adenosyl-L-methionine</name>
        <dbReference type="ChEBI" id="CHEBI:59789"/>
    </ligand>
</feature>
<name>A0A2W7RHX7_9BACT</name>
<dbReference type="InterPro" id="IPR012327">
    <property type="entry name" value="MeTrfase_D12"/>
</dbReference>
<evidence type="ECO:0000256" key="7">
    <source>
        <dbReference type="PIRSR" id="PIRSR000398-1"/>
    </source>
</evidence>
<evidence type="ECO:0000256" key="1">
    <source>
        <dbReference type="ARBA" id="ARBA00006594"/>
    </source>
</evidence>
<dbReference type="GO" id="GO:0032259">
    <property type="term" value="P:methylation"/>
    <property type="evidence" value="ECO:0007669"/>
    <property type="project" value="UniProtKB-KW"/>
</dbReference>
<keyword evidence="5 8" id="KW-0949">S-adenosyl-L-methionine</keyword>
<dbReference type="Proteomes" id="UP000249720">
    <property type="component" value="Unassembled WGS sequence"/>
</dbReference>
<dbReference type="AlphaFoldDB" id="A0A2W7RHX7"/>
<dbReference type="InterPro" id="IPR002052">
    <property type="entry name" value="DNA_methylase_N6_adenine_CS"/>
</dbReference>
<reference evidence="9 10" key="1">
    <citation type="submission" date="2018-06" db="EMBL/GenBank/DDBJ databases">
        <title>Genomic Encyclopedia of Archaeal and Bacterial Type Strains, Phase II (KMG-II): from individual species to whole genera.</title>
        <authorList>
            <person name="Goeker M."/>
        </authorList>
    </citation>
    <scope>NUCLEOTIDE SEQUENCE [LARGE SCALE GENOMIC DNA]</scope>
    <source>
        <strain evidence="9 10">DSM 23241</strain>
    </source>
</reference>
<dbReference type="OrthoDB" id="9805629at2"/>
<keyword evidence="4 8" id="KW-0808">Transferase</keyword>
<dbReference type="GO" id="GO:0009007">
    <property type="term" value="F:site-specific DNA-methyltransferase (adenine-specific) activity"/>
    <property type="evidence" value="ECO:0007669"/>
    <property type="project" value="UniProtKB-UniRule"/>
</dbReference>
<dbReference type="Pfam" id="PF02086">
    <property type="entry name" value="MethyltransfD12"/>
    <property type="match status" value="1"/>
</dbReference>
<evidence type="ECO:0000256" key="5">
    <source>
        <dbReference type="ARBA" id="ARBA00022691"/>
    </source>
</evidence>
<dbReference type="PRINTS" id="PR00505">
    <property type="entry name" value="D12N6MTFRASE"/>
</dbReference>
<dbReference type="EC" id="2.1.1.72" evidence="2 8"/>
<dbReference type="GO" id="GO:0006298">
    <property type="term" value="P:mismatch repair"/>
    <property type="evidence" value="ECO:0007669"/>
    <property type="project" value="TreeGrafter"/>
</dbReference>
<dbReference type="RefSeq" id="WP_084180081.1">
    <property type="nucleotide sequence ID" value="NZ_QKZV01000012.1"/>
</dbReference>
<dbReference type="InterPro" id="IPR023095">
    <property type="entry name" value="Ade_MeTrfase_dom_2"/>
</dbReference>
<evidence type="ECO:0000313" key="9">
    <source>
        <dbReference type="EMBL" id="PZX60004.1"/>
    </source>
</evidence>
<dbReference type="NCBIfam" id="TIGR00571">
    <property type="entry name" value="dam"/>
    <property type="match status" value="1"/>
</dbReference>
<feature type="binding site" evidence="7">
    <location>
        <position position="88"/>
    </location>
    <ligand>
        <name>S-adenosyl-L-methionine</name>
        <dbReference type="ChEBI" id="CHEBI:59789"/>
    </ligand>
</feature>
<dbReference type="Gene3D" id="3.40.50.150">
    <property type="entry name" value="Vaccinia Virus protein VP39"/>
    <property type="match status" value="1"/>
</dbReference>
<keyword evidence="10" id="KW-1185">Reference proteome</keyword>
<evidence type="ECO:0000256" key="6">
    <source>
        <dbReference type="ARBA" id="ARBA00047942"/>
    </source>
</evidence>
<dbReference type="Gene3D" id="1.10.1020.10">
    <property type="entry name" value="Adenine-specific Methyltransferase, Domain 2"/>
    <property type="match status" value="1"/>
</dbReference>
<proteinExistence type="inferred from homology"/>
<evidence type="ECO:0000256" key="2">
    <source>
        <dbReference type="ARBA" id="ARBA00011900"/>
    </source>
</evidence>
<evidence type="ECO:0000256" key="4">
    <source>
        <dbReference type="ARBA" id="ARBA00022679"/>
    </source>
</evidence>
<dbReference type="EMBL" id="QKZV01000012">
    <property type="protein sequence ID" value="PZX60004.1"/>
    <property type="molecule type" value="Genomic_DNA"/>
</dbReference>
<dbReference type="PANTHER" id="PTHR30481">
    <property type="entry name" value="DNA ADENINE METHYLASE"/>
    <property type="match status" value="1"/>
</dbReference>
<dbReference type="SUPFAM" id="SSF53335">
    <property type="entry name" value="S-adenosyl-L-methionine-dependent methyltransferases"/>
    <property type="match status" value="1"/>
</dbReference>
<comment type="catalytic activity">
    <reaction evidence="6 8">
        <text>a 2'-deoxyadenosine in DNA + S-adenosyl-L-methionine = an N(6)-methyl-2'-deoxyadenosine in DNA + S-adenosyl-L-homocysteine + H(+)</text>
        <dbReference type="Rhea" id="RHEA:15197"/>
        <dbReference type="Rhea" id="RHEA-COMP:12418"/>
        <dbReference type="Rhea" id="RHEA-COMP:12419"/>
        <dbReference type="ChEBI" id="CHEBI:15378"/>
        <dbReference type="ChEBI" id="CHEBI:57856"/>
        <dbReference type="ChEBI" id="CHEBI:59789"/>
        <dbReference type="ChEBI" id="CHEBI:90615"/>
        <dbReference type="ChEBI" id="CHEBI:90616"/>
        <dbReference type="EC" id="2.1.1.72"/>
    </reaction>
</comment>
<dbReference type="GO" id="GO:0043565">
    <property type="term" value="F:sequence-specific DNA binding"/>
    <property type="evidence" value="ECO:0007669"/>
    <property type="project" value="TreeGrafter"/>
</dbReference>